<evidence type="ECO:0000256" key="7">
    <source>
        <dbReference type="ARBA" id="ARBA00022917"/>
    </source>
</evidence>
<evidence type="ECO:0000256" key="11">
    <source>
        <dbReference type="ARBA" id="ARBA00047913"/>
    </source>
</evidence>
<dbReference type="HAMAP" id="MF_00044">
    <property type="entry name" value="Asp_tRNA_synth_type1"/>
    <property type="match status" value="1"/>
</dbReference>
<dbReference type="Pfam" id="PF01336">
    <property type="entry name" value="tRNA_anti-codon"/>
    <property type="match status" value="1"/>
</dbReference>
<evidence type="ECO:0000256" key="13">
    <source>
        <dbReference type="HAMAP-Rule" id="MF_00122"/>
    </source>
</evidence>
<dbReference type="EC" id="6.1.1.12" evidence="12"/>
<organism evidence="15 16">
    <name type="scientific">Fusibacter ferrireducens</name>
    <dbReference type="NCBI Taxonomy" id="2785058"/>
    <lineage>
        <taxon>Bacteria</taxon>
        <taxon>Bacillati</taxon>
        <taxon>Bacillota</taxon>
        <taxon>Clostridia</taxon>
        <taxon>Eubacteriales</taxon>
        <taxon>Eubacteriales Family XII. Incertae Sedis</taxon>
        <taxon>Fusibacter</taxon>
    </lineage>
</organism>
<comment type="subunit">
    <text evidence="12">Homodimer.</text>
</comment>
<comment type="function">
    <text evidence="9 13">Allows the formation of correctly charged Asn-tRNA(Asn) or Gln-tRNA(Gln) through the transamidation of misacylated Asp-tRNA(Asn) or Glu-tRNA(Gln) in organisms which lack either or both of asparaginyl-tRNA or glutaminyl-tRNA synthetases. The reaction takes place in the presence of glutamine and ATP through an activated phospho-Asp-tRNA(Asn) or phospho-Glu-tRNA(Gln).</text>
</comment>
<accession>A0ABR9ZQJ3</accession>
<comment type="subunit">
    <text evidence="3 13">Heterotrimer of A, B and C subunits.</text>
</comment>
<keyword evidence="6 13" id="KW-0067">ATP-binding</keyword>
<dbReference type="InterPro" id="IPR036113">
    <property type="entry name" value="Asp/Glu-ADT_sf_sub_c"/>
</dbReference>
<feature type="binding site" evidence="12">
    <location>
        <begin position="225"/>
        <end position="227"/>
    </location>
    <ligand>
        <name>ATP</name>
        <dbReference type="ChEBI" id="CHEBI:30616"/>
    </ligand>
</feature>
<dbReference type="PROSITE" id="PS50862">
    <property type="entry name" value="AA_TRNA_LIGASE_II"/>
    <property type="match status" value="1"/>
</dbReference>
<dbReference type="InterPro" id="IPR012340">
    <property type="entry name" value="NA-bd_OB-fold"/>
</dbReference>
<keyword evidence="5 13" id="KW-0547">Nucleotide-binding</keyword>
<feature type="binding site" evidence="12">
    <location>
        <position position="494"/>
    </location>
    <ligand>
        <name>L-aspartate</name>
        <dbReference type="ChEBI" id="CHEBI:29991"/>
    </ligand>
</feature>
<comment type="function">
    <text evidence="12">Catalyzes the attachment of L-aspartate to tRNA(Asp) in a two-step reaction: L-aspartate is first activated by ATP to form Asp-AMP and then transferred to the acceptor end of tRNA(Asp).</text>
</comment>
<feature type="binding site" evidence="12">
    <location>
        <position position="487"/>
    </location>
    <ligand>
        <name>ATP</name>
        <dbReference type="ChEBI" id="CHEBI:30616"/>
    </ligand>
</feature>
<feature type="binding site" evidence="12">
    <location>
        <position position="234"/>
    </location>
    <ligand>
        <name>ATP</name>
        <dbReference type="ChEBI" id="CHEBI:30616"/>
    </ligand>
</feature>
<evidence type="ECO:0000256" key="6">
    <source>
        <dbReference type="ARBA" id="ARBA00022840"/>
    </source>
</evidence>
<keyword evidence="7 13" id="KW-0648">Protein biosynthesis</keyword>
<comment type="catalytic activity">
    <reaction evidence="10 13">
        <text>L-aspartyl-tRNA(Asn) + L-glutamine + ATP + H2O = L-asparaginyl-tRNA(Asn) + L-glutamate + ADP + phosphate + 2 H(+)</text>
        <dbReference type="Rhea" id="RHEA:14513"/>
        <dbReference type="Rhea" id="RHEA-COMP:9674"/>
        <dbReference type="Rhea" id="RHEA-COMP:9677"/>
        <dbReference type="ChEBI" id="CHEBI:15377"/>
        <dbReference type="ChEBI" id="CHEBI:15378"/>
        <dbReference type="ChEBI" id="CHEBI:29985"/>
        <dbReference type="ChEBI" id="CHEBI:30616"/>
        <dbReference type="ChEBI" id="CHEBI:43474"/>
        <dbReference type="ChEBI" id="CHEBI:58359"/>
        <dbReference type="ChEBI" id="CHEBI:78515"/>
        <dbReference type="ChEBI" id="CHEBI:78516"/>
        <dbReference type="ChEBI" id="CHEBI:456216"/>
    </reaction>
</comment>
<evidence type="ECO:0000256" key="4">
    <source>
        <dbReference type="ARBA" id="ARBA00022598"/>
    </source>
</evidence>
<dbReference type="EC" id="6.3.5.-" evidence="13"/>
<dbReference type="InterPro" id="IPR006195">
    <property type="entry name" value="aa-tRNA-synth_II"/>
</dbReference>
<dbReference type="InterPro" id="IPR004524">
    <property type="entry name" value="Asp-tRNA-ligase_1"/>
</dbReference>
<dbReference type="Gene3D" id="2.40.50.140">
    <property type="entry name" value="Nucleic acid-binding proteins"/>
    <property type="match status" value="1"/>
</dbReference>
<dbReference type="NCBIfam" id="TIGR00459">
    <property type="entry name" value="aspS_bact"/>
    <property type="match status" value="1"/>
</dbReference>
<protein>
    <recommendedName>
        <fullName evidence="12 13">Multifunctional fusion protein</fullName>
    </recommendedName>
    <domain>
        <recommendedName>
            <fullName evidence="12">Aspartate--tRNA ligase</fullName>
            <ecNumber evidence="12">6.1.1.12</ecNumber>
        </recommendedName>
        <alternativeName>
            <fullName evidence="12">Aspartyl-tRNA synthetase</fullName>
            <shortName evidence="12">AspRS</shortName>
        </alternativeName>
    </domain>
    <domain>
        <recommendedName>
            <fullName evidence="13">Aspartyl/glutamyl-tRNA(Asn/Gln) amidotransferase subunit C</fullName>
            <shortName evidence="13">Asp/Glu-ADT subunit C</shortName>
            <ecNumber evidence="13">6.3.5.-</ecNumber>
        </recommendedName>
    </domain>
</protein>
<dbReference type="GO" id="GO:0004815">
    <property type="term" value="F:aspartate-tRNA ligase activity"/>
    <property type="evidence" value="ECO:0007669"/>
    <property type="project" value="UniProtKB-EC"/>
</dbReference>
<dbReference type="InterPro" id="IPR003837">
    <property type="entry name" value="GatC"/>
</dbReference>
<name>A0ABR9ZQJ3_9FIRM</name>
<dbReference type="HAMAP" id="MF_00122">
    <property type="entry name" value="GatC"/>
    <property type="match status" value="1"/>
</dbReference>
<comment type="caution">
    <text evidence="12">Lacks conserved residue(s) required for the propagation of feature annotation.</text>
</comment>
<dbReference type="SUPFAM" id="SSF141000">
    <property type="entry name" value="Glu-tRNAGln amidotransferase C subunit"/>
    <property type="match status" value="1"/>
</dbReference>
<evidence type="ECO:0000313" key="16">
    <source>
        <dbReference type="Proteomes" id="UP000614200"/>
    </source>
</evidence>
<dbReference type="InterPro" id="IPR029351">
    <property type="entry name" value="GAD_dom"/>
</dbReference>
<dbReference type="EMBL" id="JADKNH010000003">
    <property type="protein sequence ID" value="MBF4692732.1"/>
    <property type="molecule type" value="Genomic_DNA"/>
</dbReference>
<reference evidence="15 16" key="1">
    <citation type="submission" date="2020-11" db="EMBL/GenBank/DDBJ databases">
        <title>Fusibacter basophilias sp. nov.</title>
        <authorList>
            <person name="Qiu D."/>
        </authorList>
    </citation>
    <scope>NUCLEOTIDE SEQUENCE [LARGE SCALE GENOMIC DNA]</scope>
    <source>
        <strain evidence="15 16">Q10-2</strain>
    </source>
</reference>
<dbReference type="Gene3D" id="3.30.930.10">
    <property type="entry name" value="Bira Bifunctional Protein, Domain 2"/>
    <property type="match status" value="1"/>
</dbReference>
<feature type="binding site" evidence="12">
    <location>
        <position position="179"/>
    </location>
    <ligand>
        <name>L-aspartate</name>
        <dbReference type="ChEBI" id="CHEBI:29991"/>
    </ligand>
</feature>
<dbReference type="RefSeq" id="WP_194700972.1">
    <property type="nucleotide sequence ID" value="NZ_JADKNH010000003.1"/>
</dbReference>
<comment type="similarity">
    <text evidence="1 12">Belongs to the class-II aminoacyl-tRNA synthetase family. Type 1 subfamily.</text>
</comment>
<comment type="catalytic activity">
    <reaction evidence="12">
        <text>tRNA(Asp) + L-aspartate + ATP = L-aspartyl-tRNA(Asp) + AMP + diphosphate</text>
        <dbReference type="Rhea" id="RHEA:19649"/>
        <dbReference type="Rhea" id="RHEA-COMP:9660"/>
        <dbReference type="Rhea" id="RHEA-COMP:9678"/>
        <dbReference type="ChEBI" id="CHEBI:29991"/>
        <dbReference type="ChEBI" id="CHEBI:30616"/>
        <dbReference type="ChEBI" id="CHEBI:33019"/>
        <dbReference type="ChEBI" id="CHEBI:78442"/>
        <dbReference type="ChEBI" id="CHEBI:78516"/>
        <dbReference type="ChEBI" id="CHEBI:456215"/>
        <dbReference type="EC" id="6.1.1.12"/>
    </reaction>
</comment>
<evidence type="ECO:0000313" key="15">
    <source>
        <dbReference type="EMBL" id="MBF4692732.1"/>
    </source>
</evidence>
<dbReference type="PANTHER" id="PTHR22594">
    <property type="entry name" value="ASPARTYL/LYSYL-TRNA SYNTHETASE"/>
    <property type="match status" value="1"/>
</dbReference>
<dbReference type="InterPro" id="IPR004364">
    <property type="entry name" value="Aa-tRNA-synt_II"/>
</dbReference>
<dbReference type="Proteomes" id="UP000614200">
    <property type="component" value="Unassembled WGS sequence"/>
</dbReference>
<dbReference type="Pfam" id="PF02938">
    <property type="entry name" value="GAD"/>
    <property type="match status" value="1"/>
</dbReference>
<keyword evidence="16" id="KW-1185">Reference proteome</keyword>
<evidence type="ECO:0000256" key="2">
    <source>
        <dbReference type="ARBA" id="ARBA00010757"/>
    </source>
</evidence>
<comment type="similarity">
    <text evidence="2 13">Belongs to the GatC family.</text>
</comment>
<evidence type="ECO:0000256" key="8">
    <source>
        <dbReference type="ARBA" id="ARBA00023146"/>
    </source>
</evidence>
<dbReference type="InterPro" id="IPR004365">
    <property type="entry name" value="NA-bd_OB_tRNA"/>
</dbReference>
<sequence>MKKFERTHYCGRLRESNIDEAVALSGWVQRRRDLGGVIFLDLRDKTGIAQVILDQKDLPEEMFSHAEGIRSEYVIQVKGLVEKRSEDTINPLIPTGKIDVRANELTILSKAHTPPFMIEENSNVREELRLKYRFLDLRRPDILRNLKLRQQVTNTARAYLESHEFLEVETPILSKSTPEGARDFLVPSRVKKGTFYGLPQSPQIYKQLLMVGGIDCYFQVAKCFRDEDLRADRQPEFTQIDMELSFVDEEDIIELLEGLFADLFQKVKGITLKTPFNRITYAESMSLYGVDKPDLRFGFPMIDLTEICKTCEFEVFRSVVNRGGIVKALNIKGGASFTRTQIEALTHHAMSLGGKGMAWIAIEPDGSLKSVITKFFKAADIDAILEKTEAKPGDLLIFSADKKDLALSVLGSLRLMVGDMMGLRDDKDYAFVVVTDFPLLEWSEEEKRYVAMHHPFTMPKDEDLELFETAPEKVRAKAYDIVLNGVELGSGSIRIHDSSIQSRMFKLLGFSEEEAKERFGFLLSAFEYGVPPHGGFAFGLDRLIMLMVGAESIRDVIAFPKMKDASCAMTQSPSEVKREQLDELSIYLEGTHAPKHEAPQMTHEVIEHVAKLSRIELDEAEKEMLTSDLMKIIAFADQLSEVDTSSVHMKESLSNAENVFRVDQVIAFDDQEGLLKNAAQVTENCIFVPKTVE</sequence>
<evidence type="ECO:0000256" key="10">
    <source>
        <dbReference type="ARBA" id="ARBA00047380"/>
    </source>
</evidence>
<evidence type="ECO:0000256" key="12">
    <source>
        <dbReference type="HAMAP-Rule" id="MF_00044"/>
    </source>
</evidence>
<comment type="subcellular location">
    <subcellularLocation>
        <location evidence="12">Cytoplasm</location>
    </subcellularLocation>
</comment>
<dbReference type="InterPro" id="IPR002312">
    <property type="entry name" value="Asp/Asn-tRNA-synth_IIb"/>
</dbReference>
<feature type="region of interest" description="Aspartate" evidence="12">
    <location>
        <begin position="203"/>
        <end position="206"/>
    </location>
</feature>
<dbReference type="CDD" id="cd00777">
    <property type="entry name" value="AspRS_core"/>
    <property type="match status" value="1"/>
</dbReference>
<evidence type="ECO:0000256" key="5">
    <source>
        <dbReference type="ARBA" id="ARBA00022741"/>
    </source>
</evidence>
<feature type="binding site" evidence="12">
    <location>
        <position position="453"/>
    </location>
    <ligand>
        <name>L-aspartate</name>
        <dbReference type="ChEBI" id="CHEBI:29991"/>
    </ligand>
</feature>
<gene>
    <name evidence="12 15" type="primary">aspS</name>
    <name evidence="13" type="synonym">gatC</name>
    <name evidence="15" type="ORF">ISU02_06360</name>
</gene>
<dbReference type="InterPro" id="IPR045864">
    <property type="entry name" value="aa-tRNA-synth_II/BPL/LPL"/>
</dbReference>
<dbReference type="InterPro" id="IPR004115">
    <property type="entry name" value="GAD-like_sf"/>
</dbReference>
<evidence type="ECO:0000256" key="3">
    <source>
        <dbReference type="ARBA" id="ARBA00011123"/>
    </source>
</evidence>
<feature type="domain" description="Aminoacyl-transfer RNA synthetases class-II family profile" evidence="14">
    <location>
        <begin position="146"/>
        <end position="560"/>
    </location>
</feature>
<dbReference type="PRINTS" id="PR01042">
    <property type="entry name" value="TRNASYNTHASP"/>
</dbReference>
<dbReference type="Pfam" id="PF02686">
    <property type="entry name" value="GatC"/>
    <property type="match status" value="1"/>
</dbReference>
<comment type="catalytic activity">
    <reaction evidence="11 13">
        <text>L-glutamyl-tRNA(Gln) + L-glutamine + ATP + H2O = L-glutaminyl-tRNA(Gln) + L-glutamate + ADP + phosphate + H(+)</text>
        <dbReference type="Rhea" id="RHEA:17521"/>
        <dbReference type="Rhea" id="RHEA-COMP:9681"/>
        <dbReference type="Rhea" id="RHEA-COMP:9684"/>
        <dbReference type="ChEBI" id="CHEBI:15377"/>
        <dbReference type="ChEBI" id="CHEBI:15378"/>
        <dbReference type="ChEBI" id="CHEBI:29985"/>
        <dbReference type="ChEBI" id="CHEBI:30616"/>
        <dbReference type="ChEBI" id="CHEBI:43474"/>
        <dbReference type="ChEBI" id="CHEBI:58359"/>
        <dbReference type="ChEBI" id="CHEBI:78520"/>
        <dbReference type="ChEBI" id="CHEBI:78521"/>
        <dbReference type="ChEBI" id="CHEBI:456216"/>
    </reaction>
</comment>
<dbReference type="Pfam" id="PF00152">
    <property type="entry name" value="tRNA-synt_2"/>
    <property type="match status" value="1"/>
</dbReference>
<proteinExistence type="inferred from homology"/>
<keyword evidence="4 13" id="KW-0436">Ligase</keyword>
<dbReference type="SUPFAM" id="SSF50249">
    <property type="entry name" value="Nucleic acid-binding proteins"/>
    <property type="match status" value="1"/>
</dbReference>
<dbReference type="InterPro" id="IPR047090">
    <property type="entry name" value="AspRS_core"/>
</dbReference>
<dbReference type="NCBIfam" id="NF001750">
    <property type="entry name" value="PRK00476.1"/>
    <property type="match status" value="1"/>
</dbReference>
<evidence type="ECO:0000259" key="14">
    <source>
        <dbReference type="PROSITE" id="PS50862"/>
    </source>
</evidence>
<evidence type="ECO:0000256" key="1">
    <source>
        <dbReference type="ARBA" id="ARBA00006303"/>
    </source>
</evidence>
<evidence type="ECO:0000256" key="9">
    <source>
        <dbReference type="ARBA" id="ARBA00024799"/>
    </source>
</evidence>
<keyword evidence="8 12" id="KW-0030">Aminoacyl-tRNA synthetase</keyword>
<dbReference type="Gene3D" id="3.30.1360.30">
    <property type="entry name" value="GAD-like domain"/>
    <property type="match status" value="1"/>
</dbReference>
<dbReference type="CDD" id="cd04317">
    <property type="entry name" value="EcAspRS_like_N"/>
    <property type="match status" value="1"/>
</dbReference>
<dbReference type="SUPFAM" id="SSF55261">
    <property type="entry name" value="GAD domain-like"/>
    <property type="match status" value="1"/>
</dbReference>
<feature type="binding site" evidence="12">
    <location>
        <position position="225"/>
    </location>
    <ligand>
        <name>L-aspartate</name>
        <dbReference type="ChEBI" id="CHEBI:29991"/>
    </ligand>
</feature>
<dbReference type="InterPro" id="IPR047089">
    <property type="entry name" value="Asp-tRNA-ligase_1_N"/>
</dbReference>
<comment type="caution">
    <text evidence="15">The sequence shown here is derived from an EMBL/GenBank/DDBJ whole genome shotgun (WGS) entry which is preliminary data.</text>
</comment>
<dbReference type="Gene3D" id="1.10.20.60">
    <property type="entry name" value="Glu-tRNAGln amidotransferase C subunit, N-terminal domain"/>
    <property type="match status" value="1"/>
</dbReference>
<feature type="binding site" evidence="12">
    <location>
        <begin position="539"/>
        <end position="542"/>
    </location>
    <ligand>
        <name>ATP</name>
        <dbReference type="ChEBI" id="CHEBI:30616"/>
    </ligand>
</feature>
<keyword evidence="12" id="KW-0963">Cytoplasm</keyword>
<dbReference type="NCBIfam" id="TIGR00135">
    <property type="entry name" value="gatC"/>
    <property type="match status" value="1"/>
</dbReference>
<dbReference type="SUPFAM" id="SSF55681">
    <property type="entry name" value="Class II aaRS and biotin synthetases"/>
    <property type="match status" value="1"/>
</dbReference>
<dbReference type="PANTHER" id="PTHR22594:SF5">
    <property type="entry name" value="ASPARTATE--TRNA LIGASE, MITOCHONDRIAL"/>
    <property type="match status" value="1"/>
</dbReference>